<feature type="transmembrane region" description="Helical" evidence="5">
    <location>
        <begin position="35"/>
        <end position="56"/>
    </location>
</feature>
<dbReference type="GO" id="GO:0005385">
    <property type="term" value="F:zinc ion transmembrane transporter activity"/>
    <property type="evidence" value="ECO:0007669"/>
    <property type="project" value="TreeGrafter"/>
</dbReference>
<name>A0A3S0JV15_9GAMM</name>
<dbReference type="EMBL" id="RXNS01000014">
    <property type="protein sequence ID" value="RTR01171.1"/>
    <property type="molecule type" value="Genomic_DNA"/>
</dbReference>
<dbReference type="Proteomes" id="UP000267400">
    <property type="component" value="Unassembled WGS sequence"/>
</dbReference>
<comment type="subcellular location">
    <subcellularLocation>
        <location evidence="1">Membrane</location>
        <topology evidence="1">Multi-pass membrane protein</topology>
    </subcellularLocation>
</comment>
<evidence type="ECO:0000313" key="6">
    <source>
        <dbReference type="EMBL" id="RTR01171.1"/>
    </source>
</evidence>
<dbReference type="GO" id="GO:0016020">
    <property type="term" value="C:membrane"/>
    <property type="evidence" value="ECO:0007669"/>
    <property type="project" value="UniProtKB-SubCell"/>
</dbReference>
<evidence type="ECO:0000256" key="3">
    <source>
        <dbReference type="ARBA" id="ARBA00022989"/>
    </source>
</evidence>
<dbReference type="OrthoDB" id="9806593at2"/>
<comment type="caution">
    <text evidence="6">The sequence shown here is derived from an EMBL/GenBank/DDBJ whole genome shotgun (WGS) entry which is preliminary data.</text>
</comment>
<reference evidence="6 7" key="1">
    <citation type="submission" date="2018-12" db="EMBL/GenBank/DDBJ databases">
        <authorList>
            <person name="Yu L."/>
        </authorList>
    </citation>
    <scope>NUCLEOTIDE SEQUENCE [LARGE SCALE GENOMIC DNA]</scope>
    <source>
        <strain evidence="6 7">11S</strain>
    </source>
</reference>
<feature type="transmembrane region" description="Helical" evidence="5">
    <location>
        <begin position="62"/>
        <end position="82"/>
    </location>
</feature>
<dbReference type="Pfam" id="PF02535">
    <property type="entry name" value="Zip"/>
    <property type="match status" value="1"/>
</dbReference>
<evidence type="ECO:0000256" key="5">
    <source>
        <dbReference type="SAM" id="Phobius"/>
    </source>
</evidence>
<keyword evidence="3 5" id="KW-1133">Transmembrane helix</keyword>
<keyword evidence="7" id="KW-1185">Reference proteome</keyword>
<proteinExistence type="predicted"/>
<dbReference type="PANTHER" id="PTHR16950:SF16">
    <property type="entry name" value="ZINC TRANSPORTER ZIP13"/>
    <property type="match status" value="1"/>
</dbReference>
<accession>A0A3S0JV15</accession>
<dbReference type="PANTHER" id="PTHR16950">
    <property type="entry name" value="ZINC TRANSPORTER SLC39A7 HISTIDINE-RICH MEMBRANE PROTEIN KE4"/>
    <property type="match status" value="1"/>
</dbReference>
<dbReference type="InterPro" id="IPR003689">
    <property type="entry name" value="ZIP"/>
</dbReference>
<dbReference type="AlphaFoldDB" id="A0A3S0JV15"/>
<organism evidence="6 7">
    <name type="scientific">Halomonas nitroreducens</name>
    <dbReference type="NCBI Taxonomy" id="447425"/>
    <lineage>
        <taxon>Bacteria</taxon>
        <taxon>Pseudomonadati</taxon>
        <taxon>Pseudomonadota</taxon>
        <taxon>Gammaproteobacteria</taxon>
        <taxon>Oceanospirillales</taxon>
        <taxon>Halomonadaceae</taxon>
        <taxon>Halomonas</taxon>
    </lineage>
</organism>
<feature type="transmembrane region" description="Helical" evidence="5">
    <location>
        <begin position="222"/>
        <end position="243"/>
    </location>
</feature>
<sequence length="244" mass="25481">MATLAWIVVGGLAMSAIAMVGGLTVLLRPATLERLLLPLVALAAGTLLGGAFFHMVPEGSRALSPLAASVWLLAGFTAFLLLEQFLNWHHGHGERRPAPMTYLVLAGDTLHNLLGGLAIASTFMLDPRAGLVAWLAAAAHEVPQELGDFAVLVHGGWTRRRALLWNLASALSFPLGGLVAFAASWHLELSGLVLLGAGNFLYIAASDLIPEIKATSRLPWSLAHFACFAAGLGGMLGLALAVAA</sequence>
<evidence type="ECO:0000256" key="1">
    <source>
        <dbReference type="ARBA" id="ARBA00004141"/>
    </source>
</evidence>
<feature type="transmembrane region" description="Helical" evidence="5">
    <location>
        <begin position="163"/>
        <end position="183"/>
    </location>
</feature>
<protein>
    <submittedName>
        <fullName evidence="6">ZIP family metal transporter</fullName>
    </submittedName>
</protein>
<feature type="transmembrane region" description="Helical" evidence="5">
    <location>
        <begin position="6"/>
        <end position="28"/>
    </location>
</feature>
<evidence type="ECO:0000256" key="2">
    <source>
        <dbReference type="ARBA" id="ARBA00022692"/>
    </source>
</evidence>
<keyword evidence="2 5" id="KW-0812">Transmembrane</keyword>
<gene>
    <name evidence="6" type="ORF">EKG36_14765</name>
</gene>
<dbReference type="GO" id="GO:0006882">
    <property type="term" value="P:intracellular zinc ion homeostasis"/>
    <property type="evidence" value="ECO:0007669"/>
    <property type="project" value="TreeGrafter"/>
</dbReference>
<keyword evidence="4 5" id="KW-0472">Membrane</keyword>
<evidence type="ECO:0000256" key="4">
    <source>
        <dbReference type="ARBA" id="ARBA00023136"/>
    </source>
</evidence>
<evidence type="ECO:0000313" key="7">
    <source>
        <dbReference type="Proteomes" id="UP000267400"/>
    </source>
</evidence>